<evidence type="ECO:0008006" key="3">
    <source>
        <dbReference type="Google" id="ProtNLM"/>
    </source>
</evidence>
<dbReference type="PANTHER" id="PTHR45588:SF1">
    <property type="entry name" value="WW DOMAIN-CONTAINING PROTEIN"/>
    <property type="match status" value="1"/>
</dbReference>
<dbReference type="InterPro" id="IPR011990">
    <property type="entry name" value="TPR-like_helical_dom_sf"/>
</dbReference>
<dbReference type="Proteomes" id="UP000559010">
    <property type="component" value="Unassembled WGS sequence"/>
</dbReference>
<name>A0A848J5A1_9BACT</name>
<dbReference type="SUPFAM" id="SSF48452">
    <property type="entry name" value="TPR-like"/>
    <property type="match status" value="1"/>
</dbReference>
<dbReference type="SUPFAM" id="SSF81901">
    <property type="entry name" value="HCP-like"/>
    <property type="match status" value="1"/>
</dbReference>
<proteinExistence type="predicted"/>
<accession>A0A848J5A1</accession>
<dbReference type="EMBL" id="JABBNU010000018">
    <property type="protein sequence ID" value="NMM50886.1"/>
    <property type="molecule type" value="Genomic_DNA"/>
</dbReference>
<sequence>MKTNIHSLIIFFIGIILTALSCNTDKKEVDYSLGEIELEISGNDKAKAAFKKGMLLLHSFEYADARDEFIKAQEADPEFALAYWGEAMTYNHPLWRYQDYEKGSAVMKEMLEKGKLSDITELERDLIESIKYLYKSGYPKNERDQMYSDFLNKMSDKYKDNQEVNAFYSLSLLGKVKTPRDYEIFGQAAAAAKEVLKVNPRHPGALHYLIHSYDDPEHARLAIEAANNYSKVAPDAAHALHMPSHIYVALGMWDAVVEANEKSYQASVDRKNRKGLDNDARGYHSFHWLQYGYLQQGRVDEAKKMVENMQQYTAEKPSERAREHLVFLKGTYLVETDDYDSEIADIKVDVKDLNISVRAQYYFSEGYKGYFNNDESQIDKYIDVIVREWSADKSKVSDYGIALCKGETDGMVRQSDIDLAKSMECQLKGLKAWMNGNQVDTEKWLLKSIEFEEMAGFNYGPPVVQKPSYELYADWLVSQNRFDEAYIYFEKTLKKHPNRTIAKEAKEELSYTKTM</sequence>
<organism evidence="1 2">
    <name type="scientific">Marinigracilibium pacificum</name>
    <dbReference type="NCBI Taxonomy" id="2729599"/>
    <lineage>
        <taxon>Bacteria</taxon>
        <taxon>Pseudomonadati</taxon>
        <taxon>Bacteroidota</taxon>
        <taxon>Cytophagia</taxon>
        <taxon>Cytophagales</taxon>
        <taxon>Flammeovirgaceae</taxon>
        <taxon>Marinigracilibium</taxon>
    </lineage>
</organism>
<dbReference type="PROSITE" id="PS51257">
    <property type="entry name" value="PROKAR_LIPOPROTEIN"/>
    <property type="match status" value="1"/>
</dbReference>
<dbReference type="AlphaFoldDB" id="A0A848J5A1"/>
<evidence type="ECO:0000313" key="1">
    <source>
        <dbReference type="EMBL" id="NMM50886.1"/>
    </source>
</evidence>
<protein>
    <recommendedName>
        <fullName evidence="3">Tetratricopeptide repeat protein</fullName>
    </recommendedName>
</protein>
<dbReference type="RefSeq" id="WP_169685249.1">
    <property type="nucleotide sequence ID" value="NZ_JABBNU010000018.1"/>
</dbReference>
<keyword evidence="2" id="KW-1185">Reference proteome</keyword>
<comment type="caution">
    <text evidence="1">The sequence shown here is derived from an EMBL/GenBank/DDBJ whole genome shotgun (WGS) entry which is preliminary data.</text>
</comment>
<evidence type="ECO:0000313" key="2">
    <source>
        <dbReference type="Proteomes" id="UP000559010"/>
    </source>
</evidence>
<reference evidence="1 2" key="1">
    <citation type="submission" date="2020-04" db="EMBL/GenBank/DDBJ databases">
        <title>Flammeovirgaceae bacterium KN852 isolated from deep sea.</title>
        <authorList>
            <person name="Zhang D.-C."/>
        </authorList>
    </citation>
    <scope>NUCLEOTIDE SEQUENCE [LARGE SCALE GENOMIC DNA]</scope>
    <source>
        <strain evidence="1 2">KN852</strain>
    </source>
</reference>
<dbReference type="Gene3D" id="1.25.40.10">
    <property type="entry name" value="Tetratricopeptide repeat domain"/>
    <property type="match status" value="1"/>
</dbReference>
<gene>
    <name evidence="1" type="ORF">HH304_20925</name>
</gene>
<dbReference type="PANTHER" id="PTHR45588">
    <property type="entry name" value="TPR DOMAIN-CONTAINING PROTEIN"/>
    <property type="match status" value="1"/>
</dbReference>